<dbReference type="Pfam" id="PF07927">
    <property type="entry name" value="HicA_toxin"/>
    <property type="match status" value="1"/>
</dbReference>
<evidence type="ECO:0008006" key="10">
    <source>
        <dbReference type="Google" id="ProtNLM"/>
    </source>
</evidence>
<protein>
    <recommendedName>
        <fullName evidence="10">Addiction module toxin, HicA family</fullName>
    </recommendedName>
</protein>
<evidence type="ECO:0000313" key="9">
    <source>
        <dbReference type="Proteomes" id="UP000070053"/>
    </source>
</evidence>
<dbReference type="PATRIC" id="fig|1303.81.peg.265"/>
<dbReference type="InterPro" id="IPR038570">
    <property type="entry name" value="HicA_sf"/>
</dbReference>
<dbReference type="GO" id="GO:0003729">
    <property type="term" value="F:mRNA binding"/>
    <property type="evidence" value="ECO:0007669"/>
    <property type="project" value="InterPro"/>
</dbReference>
<evidence type="ECO:0000256" key="6">
    <source>
        <dbReference type="ARBA" id="ARBA00022884"/>
    </source>
</evidence>
<dbReference type="InterPro" id="IPR012933">
    <property type="entry name" value="HicA_mRNA_interferase"/>
</dbReference>
<dbReference type="EMBL" id="LQZP01000054">
    <property type="protein sequence ID" value="KXT92991.1"/>
    <property type="molecule type" value="Genomic_DNA"/>
</dbReference>
<keyword evidence="3" id="KW-0540">Nuclease</keyword>
<reference evidence="8 9" key="1">
    <citation type="submission" date="2016-01" db="EMBL/GenBank/DDBJ databases">
        <title>Highly variable Streptococcus oralis are common among viridans streptococci isolated from primates.</title>
        <authorList>
            <person name="Denapaite D."/>
            <person name="Rieger M."/>
            <person name="Koendgen S."/>
            <person name="Brueckner R."/>
            <person name="Ochigava I."/>
            <person name="Kappeler P."/>
            <person name="Maetz-Rensing K."/>
            <person name="Leendertz F."/>
            <person name="Hakenbeck R."/>
        </authorList>
    </citation>
    <scope>NUCLEOTIDE SEQUENCE [LARGE SCALE GENOMIC DNA]</scope>
    <source>
        <strain evidence="8 9">DD21</strain>
    </source>
</reference>
<name>A0A139PS67_STROR</name>
<dbReference type="Gene3D" id="3.30.920.30">
    <property type="entry name" value="Hypothetical protein"/>
    <property type="match status" value="1"/>
</dbReference>
<evidence type="ECO:0000256" key="3">
    <source>
        <dbReference type="ARBA" id="ARBA00022722"/>
    </source>
</evidence>
<comment type="caution">
    <text evidence="8">The sequence shown here is derived from an EMBL/GenBank/DDBJ whole genome shotgun (WGS) entry which is preliminary data.</text>
</comment>
<evidence type="ECO:0000256" key="1">
    <source>
        <dbReference type="ARBA" id="ARBA00006620"/>
    </source>
</evidence>
<dbReference type="AlphaFoldDB" id="A0A139PS67"/>
<evidence type="ECO:0000256" key="2">
    <source>
        <dbReference type="ARBA" id="ARBA00022649"/>
    </source>
</evidence>
<dbReference type="GO" id="GO:0004519">
    <property type="term" value="F:endonuclease activity"/>
    <property type="evidence" value="ECO:0007669"/>
    <property type="project" value="UniProtKB-KW"/>
</dbReference>
<sequence>MPLTDKEMVKLVLENGWVEIRQRGSRHHLKKEVFLSCHDFSSWK</sequence>
<keyword evidence="4" id="KW-0255">Endonuclease</keyword>
<keyword evidence="7" id="KW-0346">Stress response</keyword>
<keyword evidence="2" id="KW-1277">Toxin-antitoxin system</keyword>
<gene>
    <name evidence="8" type="ORF">SORDD21_00216</name>
</gene>
<evidence type="ECO:0000256" key="7">
    <source>
        <dbReference type="ARBA" id="ARBA00023016"/>
    </source>
</evidence>
<evidence type="ECO:0000256" key="5">
    <source>
        <dbReference type="ARBA" id="ARBA00022801"/>
    </source>
</evidence>
<accession>A0A139PS67</accession>
<proteinExistence type="inferred from homology"/>
<evidence type="ECO:0000256" key="4">
    <source>
        <dbReference type="ARBA" id="ARBA00022759"/>
    </source>
</evidence>
<dbReference type="GO" id="GO:0016787">
    <property type="term" value="F:hydrolase activity"/>
    <property type="evidence" value="ECO:0007669"/>
    <property type="project" value="UniProtKB-KW"/>
</dbReference>
<comment type="similarity">
    <text evidence="1">Belongs to the HicA mRNA interferase family.</text>
</comment>
<dbReference type="SUPFAM" id="SSF54786">
    <property type="entry name" value="YcfA/nrd intein domain"/>
    <property type="match status" value="1"/>
</dbReference>
<organism evidence="8 9">
    <name type="scientific">Streptococcus oralis</name>
    <dbReference type="NCBI Taxonomy" id="1303"/>
    <lineage>
        <taxon>Bacteria</taxon>
        <taxon>Bacillati</taxon>
        <taxon>Bacillota</taxon>
        <taxon>Bacilli</taxon>
        <taxon>Lactobacillales</taxon>
        <taxon>Streptococcaceae</taxon>
        <taxon>Streptococcus</taxon>
    </lineage>
</organism>
<dbReference type="Proteomes" id="UP000070053">
    <property type="component" value="Unassembled WGS sequence"/>
</dbReference>
<keyword evidence="5" id="KW-0378">Hydrolase</keyword>
<evidence type="ECO:0000313" key="8">
    <source>
        <dbReference type="EMBL" id="KXT92991.1"/>
    </source>
</evidence>
<keyword evidence="6" id="KW-0694">RNA-binding</keyword>